<evidence type="ECO:0000313" key="1">
    <source>
        <dbReference type="EMBL" id="AZU04370.1"/>
    </source>
</evidence>
<proteinExistence type="predicted"/>
<evidence type="ECO:0000313" key="2">
    <source>
        <dbReference type="Proteomes" id="UP000286954"/>
    </source>
</evidence>
<protein>
    <submittedName>
        <fullName evidence="1">Uncharacterized protein</fullName>
    </submittedName>
</protein>
<accession>A0A3T0EAR3</accession>
<dbReference type="EMBL" id="CP018911">
    <property type="protein sequence ID" value="AZU04370.1"/>
    <property type="molecule type" value="Genomic_DNA"/>
</dbReference>
<sequence>MPAATGADRLPENAPCQGIGGQIIAIFRPRCGDFDARPSGPGRCVAAAGCAAYTSYHV</sequence>
<gene>
    <name evidence="1" type="ORF">X907_1843</name>
</gene>
<name>A0A3T0EAR3_9PROT</name>
<dbReference type="KEGG" id="gak:X907_1843"/>
<reference evidence="1 2" key="1">
    <citation type="submission" date="2016-12" db="EMBL/GenBank/DDBJ databases">
        <title>The genome of dimorphic prosthecate Glycocaulis alkaliphilus 6b-8t, isolated from crude oil dictates its adaptability in petroleum environments.</title>
        <authorList>
            <person name="Wu X.-L."/>
            <person name="Geng S."/>
        </authorList>
    </citation>
    <scope>NUCLEOTIDE SEQUENCE [LARGE SCALE GENOMIC DNA]</scope>
    <source>
        <strain evidence="1 2">6B-8</strain>
    </source>
</reference>
<keyword evidence="2" id="KW-1185">Reference proteome</keyword>
<dbReference type="AlphaFoldDB" id="A0A3T0EAR3"/>
<organism evidence="1 2">
    <name type="scientific">Glycocaulis alkaliphilus</name>
    <dbReference type="NCBI Taxonomy" id="1434191"/>
    <lineage>
        <taxon>Bacteria</taxon>
        <taxon>Pseudomonadati</taxon>
        <taxon>Pseudomonadota</taxon>
        <taxon>Alphaproteobacteria</taxon>
        <taxon>Maricaulales</taxon>
        <taxon>Maricaulaceae</taxon>
        <taxon>Glycocaulis</taxon>
    </lineage>
</organism>
<dbReference type="Proteomes" id="UP000286954">
    <property type="component" value="Chromosome"/>
</dbReference>